<feature type="short sequence motif" description="'KMSKS' region" evidence="8">
    <location>
        <begin position="223"/>
        <end position="227"/>
    </location>
</feature>
<evidence type="ECO:0000256" key="3">
    <source>
        <dbReference type="ARBA" id="ARBA00022840"/>
    </source>
</evidence>
<keyword evidence="6 8" id="KW-0030">Aminoacyl-tRNA synthetase</keyword>
<dbReference type="Proteomes" id="UP000008812">
    <property type="component" value="Chromosome"/>
</dbReference>
<comment type="catalytic activity">
    <reaction evidence="7 8">
        <text>tRNA(Tyr) + L-tyrosine + ATP = L-tyrosyl-tRNA(Tyr) + AMP + diphosphate + H(+)</text>
        <dbReference type="Rhea" id="RHEA:10220"/>
        <dbReference type="Rhea" id="RHEA-COMP:9706"/>
        <dbReference type="Rhea" id="RHEA-COMP:9707"/>
        <dbReference type="ChEBI" id="CHEBI:15378"/>
        <dbReference type="ChEBI" id="CHEBI:30616"/>
        <dbReference type="ChEBI" id="CHEBI:33019"/>
        <dbReference type="ChEBI" id="CHEBI:58315"/>
        <dbReference type="ChEBI" id="CHEBI:78442"/>
        <dbReference type="ChEBI" id="CHEBI:78536"/>
        <dbReference type="ChEBI" id="CHEBI:456215"/>
        <dbReference type="EC" id="6.1.1.1"/>
    </reaction>
</comment>
<evidence type="ECO:0000256" key="4">
    <source>
        <dbReference type="ARBA" id="ARBA00022884"/>
    </source>
</evidence>
<gene>
    <name evidence="8 11" type="primary">tyrS</name>
    <name evidence="11" type="ordered locus">MARTH_orf329</name>
</gene>
<dbReference type="RefSeq" id="WP_012498169.1">
    <property type="nucleotide sequence ID" value="NC_011025.1"/>
</dbReference>
<keyword evidence="1 8" id="KW-0436">Ligase</keyword>
<dbReference type="Gene3D" id="1.10.240.10">
    <property type="entry name" value="Tyrosyl-Transfer RNA Synthetase"/>
    <property type="match status" value="1"/>
</dbReference>
<feature type="binding site" evidence="8">
    <location>
        <position position="165"/>
    </location>
    <ligand>
        <name>L-tyrosine</name>
        <dbReference type="ChEBI" id="CHEBI:58315"/>
    </ligand>
</feature>
<dbReference type="InterPro" id="IPR014729">
    <property type="entry name" value="Rossmann-like_a/b/a_fold"/>
</dbReference>
<dbReference type="GO" id="GO:0005829">
    <property type="term" value="C:cytosol"/>
    <property type="evidence" value="ECO:0007669"/>
    <property type="project" value="TreeGrafter"/>
</dbReference>
<feature type="binding site" evidence="8">
    <location>
        <position position="226"/>
    </location>
    <ligand>
        <name>ATP</name>
        <dbReference type="ChEBI" id="CHEBI:30616"/>
    </ligand>
</feature>
<comment type="similarity">
    <text evidence="8">Belongs to the class-I aminoacyl-tRNA synthetase family. TyrS type 1 subfamily.</text>
</comment>
<name>B3PMG0_META1</name>
<protein>
    <recommendedName>
        <fullName evidence="8">Tyrosine--tRNA ligase</fullName>
        <ecNumber evidence="8">6.1.1.1</ecNumber>
    </recommendedName>
    <alternativeName>
        <fullName evidence="8">Tyrosyl-tRNA synthetase</fullName>
        <shortName evidence="8">TyrRS</shortName>
    </alternativeName>
</protein>
<dbReference type="SUPFAM" id="SSF55174">
    <property type="entry name" value="Alpha-L RNA-binding motif"/>
    <property type="match status" value="1"/>
</dbReference>
<dbReference type="HAMAP" id="MF_02006">
    <property type="entry name" value="Tyr_tRNA_synth_type1"/>
    <property type="match status" value="1"/>
</dbReference>
<dbReference type="PROSITE" id="PS50889">
    <property type="entry name" value="S4"/>
    <property type="match status" value="1"/>
</dbReference>
<dbReference type="InterPro" id="IPR024107">
    <property type="entry name" value="Tyr-tRNA-ligase_bac_1"/>
</dbReference>
<dbReference type="KEGG" id="mat:MARTH_orf329"/>
<sequence>MTKNLIVELKNRGIFSNISSEEKFNALESNVGVYTGFDPTAKSLHLGNYVQIVNLLRFKKFGFKPLAVLGGLTGMIGDPSYRQAERKLLDEKTILANKNAIKKQLERFGLTIFDNFAIYKDWSMLDFLRKLGPLVNINYLLSKESIATRLEKGLSFLEFSYQLIQGWDFKYLYENQNVKIQLGGSDQWGNITTGLEIIRKLHGEGSTAVAITANLLLDESGKKFGKSTGGGSLWLDKEMTSPFAIYQFLLNRSDEKVEEYLNWLTFLSQEEIKKVIDQAKNNKAARLAQKALAYEVVKDIHSQEIAEQCIKISDILFAKSNNGLTKNDLVMLRGTLPEYEIKPNQKFIEAIKASGICTSNREIREFVQKKSFAIDGVVVDNENQIISFNNFDSEFALLKKGKKEFIILIKK</sequence>
<keyword evidence="3 8" id="KW-0067">ATP-binding</keyword>
<dbReference type="Pfam" id="PF00579">
    <property type="entry name" value="tRNA-synt_1b"/>
    <property type="match status" value="1"/>
</dbReference>
<evidence type="ECO:0000256" key="6">
    <source>
        <dbReference type="ARBA" id="ARBA00023146"/>
    </source>
</evidence>
<reference evidence="11 12" key="1">
    <citation type="journal article" date="2008" name="Infect. Immun.">
        <title>Genome of Mycoplasma arthritidis.</title>
        <authorList>
            <person name="Dybvig K."/>
            <person name="Zuhua C."/>
            <person name="Lao P."/>
            <person name="Jordan D.S."/>
            <person name="French C.T."/>
            <person name="Tu A.H."/>
            <person name="Loraine A.E."/>
        </authorList>
    </citation>
    <scope>NUCLEOTIDE SEQUENCE [LARGE SCALE GENOMIC DNA]</scope>
    <source>
        <strain evidence="11 12">158L3-1</strain>
    </source>
</reference>
<dbReference type="InterPro" id="IPR036986">
    <property type="entry name" value="S4_RNA-bd_sf"/>
</dbReference>
<feature type="short sequence motif" description="'HIGH' region" evidence="8">
    <location>
        <begin position="39"/>
        <end position="48"/>
    </location>
</feature>
<evidence type="ECO:0000313" key="12">
    <source>
        <dbReference type="Proteomes" id="UP000008812"/>
    </source>
</evidence>
<feature type="binding site" evidence="8">
    <location>
        <position position="161"/>
    </location>
    <ligand>
        <name>L-tyrosine</name>
        <dbReference type="ChEBI" id="CHEBI:58315"/>
    </ligand>
</feature>
<accession>B3PMG0</accession>
<dbReference type="InterPro" id="IPR001412">
    <property type="entry name" value="aa-tRNA-synth_I_CS"/>
</dbReference>
<dbReference type="HOGENOM" id="CLU_024003_0_2_14"/>
<keyword evidence="12" id="KW-1185">Reference proteome</keyword>
<feature type="domain" description="Tyrosine--tRNA ligase SYY-like C-terminal" evidence="10">
    <location>
        <begin position="335"/>
        <end position="407"/>
    </location>
</feature>
<evidence type="ECO:0000313" key="11">
    <source>
        <dbReference type="EMBL" id="ACF07212.1"/>
    </source>
</evidence>
<organism evidence="11 12">
    <name type="scientific">Metamycoplasma arthritidis (strain 158L3-1)</name>
    <name type="common">Mycoplasma arthritidis</name>
    <dbReference type="NCBI Taxonomy" id="243272"/>
    <lineage>
        <taxon>Bacteria</taxon>
        <taxon>Bacillati</taxon>
        <taxon>Mycoplasmatota</taxon>
        <taxon>Mycoplasmoidales</taxon>
        <taxon>Metamycoplasmataceae</taxon>
        <taxon>Metamycoplasma</taxon>
    </lineage>
</organism>
<evidence type="ECO:0000256" key="2">
    <source>
        <dbReference type="ARBA" id="ARBA00022741"/>
    </source>
</evidence>
<evidence type="ECO:0000256" key="9">
    <source>
        <dbReference type="PROSITE-ProRule" id="PRU00182"/>
    </source>
</evidence>
<feature type="binding site" evidence="8">
    <location>
        <position position="34"/>
    </location>
    <ligand>
        <name>L-tyrosine</name>
        <dbReference type="ChEBI" id="CHEBI:58315"/>
    </ligand>
</feature>
<keyword evidence="2 8" id="KW-0547">Nucleotide-binding</keyword>
<comment type="subunit">
    <text evidence="8">Homodimer.</text>
</comment>
<dbReference type="PROSITE" id="PS00178">
    <property type="entry name" value="AA_TRNA_LIGASE_I"/>
    <property type="match status" value="1"/>
</dbReference>
<proteinExistence type="inferred from homology"/>
<dbReference type="InterPro" id="IPR002305">
    <property type="entry name" value="aa-tRNA-synth_Ic"/>
</dbReference>
<keyword evidence="4 9" id="KW-0694">RNA-binding</keyword>
<dbReference type="CDD" id="cd00805">
    <property type="entry name" value="TyrRS_core"/>
    <property type="match status" value="1"/>
</dbReference>
<dbReference type="Pfam" id="PF22421">
    <property type="entry name" value="SYY_C-terminal"/>
    <property type="match status" value="1"/>
</dbReference>
<dbReference type="InterPro" id="IPR024088">
    <property type="entry name" value="Tyr-tRNA-ligase_bac-type"/>
</dbReference>
<dbReference type="NCBIfam" id="TIGR00234">
    <property type="entry name" value="tyrS"/>
    <property type="match status" value="1"/>
</dbReference>
<evidence type="ECO:0000259" key="10">
    <source>
        <dbReference type="Pfam" id="PF22421"/>
    </source>
</evidence>
<comment type="function">
    <text evidence="8">Catalyzes the attachment of tyrosine to tRNA(Tyr) in a two-step reaction: tyrosine is first activated by ATP to form Tyr-AMP and then transferred to the acceptor end of tRNA(Tyr).</text>
</comment>
<dbReference type="GO" id="GO:0006437">
    <property type="term" value="P:tyrosyl-tRNA aminoacylation"/>
    <property type="evidence" value="ECO:0007669"/>
    <property type="project" value="UniProtKB-UniRule"/>
</dbReference>
<keyword evidence="8" id="KW-0963">Cytoplasm</keyword>
<dbReference type="GO" id="GO:0005524">
    <property type="term" value="F:ATP binding"/>
    <property type="evidence" value="ECO:0007669"/>
    <property type="project" value="UniProtKB-UniRule"/>
</dbReference>
<dbReference type="Gene3D" id="3.10.290.10">
    <property type="entry name" value="RNA-binding S4 domain"/>
    <property type="match status" value="1"/>
</dbReference>
<dbReference type="eggNOG" id="COG0162">
    <property type="taxonomic scope" value="Bacteria"/>
</dbReference>
<dbReference type="FunFam" id="1.10.240.10:FF:000001">
    <property type="entry name" value="Tyrosine--tRNA ligase"/>
    <property type="match status" value="1"/>
</dbReference>
<dbReference type="SUPFAM" id="SSF52374">
    <property type="entry name" value="Nucleotidylyl transferase"/>
    <property type="match status" value="1"/>
</dbReference>
<evidence type="ECO:0000256" key="8">
    <source>
        <dbReference type="HAMAP-Rule" id="MF_02006"/>
    </source>
</evidence>
<dbReference type="InterPro" id="IPR054608">
    <property type="entry name" value="SYY-like_C"/>
</dbReference>
<evidence type="ECO:0000256" key="7">
    <source>
        <dbReference type="ARBA" id="ARBA00048248"/>
    </source>
</evidence>
<dbReference type="EC" id="6.1.1.1" evidence="8"/>
<dbReference type="Gene3D" id="3.40.50.620">
    <property type="entry name" value="HUPs"/>
    <property type="match status" value="1"/>
</dbReference>
<dbReference type="GO" id="GO:0003723">
    <property type="term" value="F:RNA binding"/>
    <property type="evidence" value="ECO:0007669"/>
    <property type="project" value="UniProtKB-KW"/>
</dbReference>
<evidence type="ECO:0000256" key="1">
    <source>
        <dbReference type="ARBA" id="ARBA00022598"/>
    </source>
</evidence>
<dbReference type="GO" id="GO:0004831">
    <property type="term" value="F:tyrosine-tRNA ligase activity"/>
    <property type="evidence" value="ECO:0007669"/>
    <property type="project" value="UniProtKB-UniRule"/>
</dbReference>
<dbReference type="EMBL" id="CP001047">
    <property type="protein sequence ID" value="ACF07212.1"/>
    <property type="molecule type" value="Genomic_DNA"/>
</dbReference>
<dbReference type="AlphaFoldDB" id="B3PMG0"/>
<keyword evidence="5 8" id="KW-0648">Protein biosynthesis</keyword>
<dbReference type="InterPro" id="IPR002307">
    <property type="entry name" value="Tyr-tRNA-ligase"/>
</dbReference>
<dbReference type="PANTHER" id="PTHR11766">
    <property type="entry name" value="TYROSYL-TRNA SYNTHETASE"/>
    <property type="match status" value="1"/>
</dbReference>
<dbReference type="STRING" id="243272.MARTH_orf329"/>
<dbReference type="PANTHER" id="PTHR11766:SF0">
    <property type="entry name" value="TYROSINE--TRNA LIGASE, MITOCHONDRIAL"/>
    <property type="match status" value="1"/>
</dbReference>
<comment type="subcellular location">
    <subcellularLocation>
        <location evidence="8">Cytoplasm</location>
    </subcellularLocation>
</comment>
<dbReference type="PRINTS" id="PR01040">
    <property type="entry name" value="TRNASYNTHTYR"/>
</dbReference>
<evidence type="ECO:0000256" key="5">
    <source>
        <dbReference type="ARBA" id="ARBA00022917"/>
    </source>
</evidence>